<dbReference type="InterPro" id="IPR039309">
    <property type="entry name" value="BT1"/>
</dbReference>
<dbReference type="OrthoDB" id="9764193at2"/>
<evidence type="ECO:0008006" key="9">
    <source>
        <dbReference type="Google" id="ProtNLM"/>
    </source>
</evidence>
<keyword evidence="4 6" id="KW-1133">Transmembrane helix</keyword>
<feature type="transmembrane region" description="Helical" evidence="6">
    <location>
        <begin position="92"/>
        <end position="111"/>
    </location>
</feature>
<comment type="caution">
    <text evidence="7">The sequence shown here is derived from an EMBL/GenBank/DDBJ whole genome shotgun (WGS) entry which is preliminary data.</text>
</comment>
<accession>A0A235EU13</accession>
<evidence type="ECO:0000256" key="3">
    <source>
        <dbReference type="ARBA" id="ARBA00022692"/>
    </source>
</evidence>
<reference evidence="7 8" key="1">
    <citation type="submission" date="2017-07" db="EMBL/GenBank/DDBJ databases">
        <title>Thauera sp. KNDSS-Mac4 genome sequence and assembly.</title>
        <authorList>
            <person name="Mayilraj S."/>
        </authorList>
    </citation>
    <scope>NUCLEOTIDE SEQUENCE [LARGE SCALE GENOMIC DNA]</scope>
    <source>
        <strain evidence="7 8">KNDSS-Mac4</strain>
    </source>
</reference>
<feature type="transmembrane region" description="Helical" evidence="6">
    <location>
        <begin position="268"/>
        <end position="289"/>
    </location>
</feature>
<feature type="transmembrane region" description="Helical" evidence="6">
    <location>
        <begin position="117"/>
        <end position="137"/>
    </location>
</feature>
<keyword evidence="2" id="KW-0813">Transport</keyword>
<evidence type="ECO:0000313" key="8">
    <source>
        <dbReference type="Proteomes" id="UP000215181"/>
    </source>
</evidence>
<feature type="transmembrane region" description="Helical" evidence="6">
    <location>
        <begin position="214"/>
        <end position="235"/>
    </location>
</feature>
<feature type="transmembrane region" description="Helical" evidence="6">
    <location>
        <begin position="54"/>
        <end position="72"/>
    </location>
</feature>
<evidence type="ECO:0000256" key="5">
    <source>
        <dbReference type="ARBA" id="ARBA00023136"/>
    </source>
</evidence>
<dbReference type="AlphaFoldDB" id="A0A235EU13"/>
<sequence>MLTALHRWIDRNILELGREMRLSYLPPLMVYCAAGVSGLTGIVGTFFVKDYLGLSAAFLAALGFWAGIPWALKMPIGHLVDLMWRHKAGLVYLGASLIAASLLIMIGLIGSPDAMRAVMPIEAWFVLSVLLSPVGYVMQDAVADAMTVEAVPRFDARGEPIPPETIRLMHTTMQMLGRVAIIGGTVLVSLANVAMFQGSETLPEADKVAIYLRIYELALVIPLLSVSGVLLAGLLKRREAKRLAALGRSRAEIDRLLHDPEERTPPNWWILGGSAVFVALTIGIGLSGFRYGQEVIFATSFAIIGFMITRLLRELSPEAARTLLGTVIIIFAFRALPGPGAGASWWMIDELGFDQSFLSRLDLITSTLTLAGLFLFRRFMAEKSIVDIVIFLTIASTLLSLPIIGMFHGLHEWTAAHTGGVVDARFIAIANTALESPLGQVSMVPMLAWIANSAPPHLKATFFAVMASFTNLALSASQLGTKYLNQLYTIAREIKDAATGVVTTPADYSELGALLITVTLLGLLLPLSAILLTRMARLRSA</sequence>
<dbReference type="PANTHER" id="PTHR31585">
    <property type="entry name" value="FOLATE-BIOPTERIN TRANSPORTER 1, CHLOROPLASTIC"/>
    <property type="match status" value="1"/>
</dbReference>
<feature type="transmembrane region" description="Helical" evidence="6">
    <location>
        <begin position="388"/>
        <end position="410"/>
    </location>
</feature>
<evidence type="ECO:0000256" key="2">
    <source>
        <dbReference type="ARBA" id="ARBA00022448"/>
    </source>
</evidence>
<feature type="transmembrane region" description="Helical" evidence="6">
    <location>
        <begin position="511"/>
        <end position="532"/>
    </location>
</feature>
<comment type="subcellular location">
    <subcellularLocation>
        <location evidence="1">Membrane</location>
        <topology evidence="1">Multi-pass membrane protein</topology>
    </subcellularLocation>
</comment>
<evidence type="ECO:0000256" key="1">
    <source>
        <dbReference type="ARBA" id="ARBA00004141"/>
    </source>
</evidence>
<feature type="transmembrane region" description="Helical" evidence="6">
    <location>
        <begin position="357"/>
        <end position="376"/>
    </location>
</feature>
<dbReference type="RefSeq" id="WP_094269713.1">
    <property type="nucleotide sequence ID" value="NZ_NOIH01000036.1"/>
</dbReference>
<evidence type="ECO:0000313" key="7">
    <source>
        <dbReference type="EMBL" id="OYD52504.1"/>
    </source>
</evidence>
<dbReference type="Proteomes" id="UP000215181">
    <property type="component" value="Unassembled WGS sequence"/>
</dbReference>
<feature type="transmembrane region" description="Helical" evidence="6">
    <location>
        <begin position="175"/>
        <end position="194"/>
    </location>
</feature>
<name>A0A235EU13_9RHOO</name>
<proteinExistence type="predicted"/>
<dbReference type="PANTHER" id="PTHR31585:SF5">
    <property type="entry name" value="RNA-BINDING S4 DOMAIN-CONTAINING PROTEIN"/>
    <property type="match status" value="1"/>
</dbReference>
<feature type="transmembrane region" description="Helical" evidence="6">
    <location>
        <begin position="295"/>
        <end position="312"/>
    </location>
</feature>
<keyword evidence="5 6" id="KW-0472">Membrane</keyword>
<dbReference type="EMBL" id="NOIH01000036">
    <property type="protein sequence ID" value="OYD52504.1"/>
    <property type="molecule type" value="Genomic_DNA"/>
</dbReference>
<dbReference type="Pfam" id="PF03092">
    <property type="entry name" value="BT1"/>
    <property type="match status" value="1"/>
</dbReference>
<keyword evidence="3 6" id="KW-0812">Transmembrane</keyword>
<feature type="transmembrane region" description="Helical" evidence="6">
    <location>
        <begin position="319"/>
        <end position="337"/>
    </location>
</feature>
<evidence type="ECO:0000256" key="4">
    <source>
        <dbReference type="ARBA" id="ARBA00022989"/>
    </source>
</evidence>
<protein>
    <recommendedName>
        <fullName evidence="9">Folate/biopterin family MFS transporter</fullName>
    </recommendedName>
</protein>
<feature type="transmembrane region" description="Helical" evidence="6">
    <location>
        <begin position="28"/>
        <end position="48"/>
    </location>
</feature>
<organism evidence="7 8">
    <name type="scientific">Thauera propionica</name>
    <dbReference type="NCBI Taxonomy" id="2019431"/>
    <lineage>
        <taxon>Bacteria</taxon>
        <taxon>Pseudomonadati</taxon>
        <taxon>Pseudomonadota</taxon>
        <taxon>Betaproteobacteria</taxon>
        <taxon>Rhodocyclales</taxon>
        <taxon>Zoogloeaceae</taxon>
        <taxon>Thauera</taxon>
    </lineage>
</organism>
<keyword evidence="8" id="KW-1185">Reference proteome</keyword>
<dbReference type="GO" id="GO:0016020">
    <property type="term" value="C:membrane"/>
    <property type="evidence" value="ECO:0007669"/>
    <property type="project" value="UniProtKB-SubCell"/>
</dbReference>
<gene>
    <name evidence="7" type="ORF">CGK74_17725</name>
</gene>
<evidence type="ECO:0000256" key="6">
    <source>
        <dbReference type="SAM" id="Phobius"/>
    </source>
</evidence>